<dbReference type="GO" id="GO:0005506">
    <property type="term" value="F:iron ion binding"/>
    <property type="evidence" value="ECO:0007669"/>
    <property type="project" value="InterPro"/>
</dbReference>
<gene>
    <name evidence="7" type="ORF">M427DRAFT_29357</name>
</gene>
<dbReference type="Proteomes" id="UP000070544">
    <property type="component" value="Unassembled WGS sequence"/>
</dbReference>
<sequence>MNFFARGKASVKDQIMVDRPRPVVEEVPSLSPDDPVHSLLHQQLPQTAPPPVVTNLSPPGDPRIALVVDNLVTPQECMALIQNTERLGYSAALLNVGGGLQLLATDVRKSSRRVVDSQPLASALFQRVASYVPAIPGRNIVGLNERLRFLRYDKGDTFRPHKDGNYVRPDGSEHSHLTLQLYLNDDFTGGATTMWFDDRVKKATPGERQDGVVPVTGRIAIFDHAILHEGAIVDQGIKYSMRTDIMYSA</sequence>
<dbReference type="AlphaFoldDB" id="A0A139AQ77"/>
<protein>
    <recommendedName>
        <fullName evidence="6">Fe2OG dioxygenase domain-containing protein</fullName>
    </recommendedName>
</protein>
<dbReference type="STRING" id="1344416.A0A139AQ77"/>
<keyword evidence="5" id="KW-0408">Iron</keyword>
<dbReference type="GO" id="GO:0005783">
    <property type="term" value="C:endoplasmic reticulum"/>
    <property type="evidence" value="ECO:0007669"/>
    <property type="project" value="TreeGrafter"/>
</dbReference>
<accession>A0A139AQ77</accession>
<evidence type="ECO:0000256" key="2">
    <source>
        <dbReference type="ARBA" id="ARBA00022723"/>
    </source>
</evidence>
<dbReference type="InterPro" id="IPR045054">
    <property type="entry name" value="P4HA-like"/>
</dbReference>
<dbReference type="PROSITE" id="PS51471">
    <property type="entry name" value="FE2OG_OXY"/>
    <property type="match status" value="1"/>
</dbReference>
<reference evidence="7 8" key="1">
    <citation type="journal article" date="2015" name="Genome Biol. Evol.">
        <title>Phylogenomic analyses indicate that early fungi evolved digesting cell walls of algal ancestors of land plants.</title>
        <authorList>
            <person name="Chang Y."/>
            <person name="Wang S."/>
            <person name="Sekimoto S."/>
            <person name="Aerts A.L."/>
            <person name="Choi C."/>
            <person name="Clum A."/>
            <person name="LaButti K.M."/>
            <person name="Lindquist E.A."/>
            <person name="Yee Ngan C."/>
            <person name="Ohm R.A."/>
            <person name="Salamov A.A."/>
            <person name="Grigoriev I.V."/>
            <person name="Spatafora J.W."/>
            <person name="Berbee M.L."/>
        </authorList>
    </citation>
    <scope>NUCLEOTIDE SEQUENCE [LARGE SCALE GENOMIC DNA]</scope>
    <source>
        <strain evidence="7 8">JEL478</strain>
    </source>
</reference>
<evidence type="ECO:0000256" key="3">
    <source>
        <dbReference type="ARBA" id="ARBA00022964"/>
    </source>
</evidence>
<dbReference type="PANTHER" id="PTHR10869:SF241">
    <property type="entry name" value="FE2OG DIOXYGENASE DOMAIN-CONTAINING PROTEIN"/>
    <property type="match status" value="1"/>
</dbReference>
<evidence type="ECO:0000313" key="8">
    <source>
        <dbReference type="Proteomes" id="UP000070544"/>
    </source>
</evidence>
<feature type="domain" description="Fe2OG dioxygenase" evidence="6">
    <location>
        <begin position="143"/>
        <end position="247"/>
    </location>
</feature>
<evidence type="ECO:0000256" key="5">
    <source>
        <dbReference type="ARBA" id="ARBA00023004"/>
    </source>
</evidence>
<dbReference type="PANTHER" id="PTHR10869">
    <property type="entry name" value="PROLYL 4-HYDROXYLASE ALPHA SUBUNIT"/>
    <property type="match status" value="1"/>
</dbReference>
<dbReference type="InterPro" id="IPR005123">
    <property type="entry name" value="Oxoglu/Fe-dep_dioxygenase_dom"/>
</dbReference>
<dbReference type="SMART" id="SM00702">
    <property type="entry name" value="P4Hc"/>
    <property type="match status" value="1"/>
</dbReference>
<dbReference type="Gene3D" id="2.60.120.620">
    <property type="entry name" value="q2cbj1_9rhob like domain"/>
    <property type="match status" value="1"/>
</dbReference>
<dbReference type="GO" id="GO:0031418">
    <property type="term" value="F:L-ascorbic acid binding"/>
    <property type="evidence" value="ECO:0007669"/>
    <property type="project" value="InterPro"/>
</dbReference>
<keyword evidence="4" id="KW-0560">Oxidoreductase</keyword>
<keyword evidence="8" id="KW-1185">Reference proteome</keyword>
<proteinExistence type="predicted"/>
<dbReference type="OrthoDB" id="69177at2759"/>
<name>A0A139AQ77_GONPJ</name>
<evidence type="ECO:0000313" key="7">
    <source>
        <dbReference type="EMBL" id="KXS18900.1"/>
    </source>
</evidence>
<evidence type="ECO:0000256" key="1">
    <source>
        <dbReference type="ARBA" id="ARBA00001961"/>
    </source>
</evidence>
<comment type="cofactor">
    <cofactor evidence="1">
        <name>L-ascorbate</name>
        <dbReference type="ChEBI" id="CHEBI:38290"/>
    </cofactor>
</comment>
<keyword evidence="3" id="KW-0223">Dioxygenase</keyword>
<organism evidence="7 8">
    <name type="scientific">Gonapodya prolifera (strain JEL478)</name>
    <name type="common">Monoblepharis prolifera</name>
    <dbReference type="NCBI Taxonomy" id="1344416"/>
    <lineage>
        <taxon>Eukaryota</taxon>
        <taxon>Fungi</taxon>
        <taxon>Fungi incertae sedis</taxon>
        <taxon>Chytridiomycota</taxon>
        <taxon>Chytridiomycota incertae sedis</taxon>
        <taxon>Monoblepharidomycetes</taxon>
        <taxon>Monoblepharidales</taxon>
        <taxon>Gonapodyaceae</taxon>
        <taxon>Gonapodya</taxon>
    </lineage>
</organism>
<evidence type="ECO:0000259" key="6">
    <source>
        <dbReference type="PROSITE" id="PS51471"/>
    </source>
</evidence>
<evidence type="ECO:0000256" key="4">
    <source>
        <dbReference type="ARBA" id="ARBA00023002"/>
    </source>
</evidence>
<dbReference type="EMBL" id="KQ965740">
    <property type="protein sequence ID" value="KXS18900.1"/>
    <property type="molecule type" value="Genomic_DNA"/>
</dbReference>
<keyword evidence="2" id="KW-0479">Metal-binding</keyword>
<dbReference type="InterPro" id="IPR044862">
    <property type="entry name" value="Pro_4_hyd_alph_FE2OG_OXY"/>
</dbReference>
<dbReference type="GO" id="GO:0004656">
    <property type="term" value="F:procollagen-proline 4-dioxygenase activity"/>
    <property type="evidence" value="ECO:0007669"/>
    <property type="project" value="TreeGrafter"/>
</dbReference>
<dbReference type="InterPro" id="IPR006620">
    <property type="entry name" value="Pro_4_hyd_alph"/>
</dbReference>
<dbReference type="Pfam" id="PF13640">
    <property type="entry name" value="2OG-FeII_Oxy_3"/>
    <property type="match status" value="1"/>
</dbReference>
<dbReference type="OMA" id="AHEPVCH"/>